<comment type="caution">
    <text evidence="2">The sequence shown here is derived from an EMBL/GenBank/DDBJ whole genome shotgun (WGS) entry which is preliminary data.</text>
</comment>
<dbReference type="InterPro" id="IPR023631">
    <property type="entry name" value="Amidase_dom"/>
</dbReference>
<evidence type="ECO:0000259" key="1">
    <source>
        <dbReference type="Pfam" id="PF01425"/>
    </source>
</evidence>
<dbReference type="Proteomes" id="UP000603912">
    <property type="component" value="Unassembled WGS sequence"/>
</dbReference>
<proteinExistence type="predicted"/>
<dbReference type="SUPFAM" id="SSF75304">
    <property type="entry name" value="Amidase signature (AS) enzymes"/>
    <property type="match status" value="1"/>
</dbReference>
<sequence>MAQAAQKPALNTGDRLVTAIPLLSACDLLDRYRARSLSPTEAVDAIVAQIERREPDLCALYAFDPEAARRASRESTDRWMRGEPLGPLDGVPVTIKENIATAGVPVPLGTAATELAPAAVDAPPAARLRETGAILLAKTTMPDYGMLSSGLSSFHKLARNPWNPRLNPGGSSAGAAAAGAAGFGPLHLGTDIGGSVRLPAGWCGLVGLKPSAGRVPIDPPFLGRVAGPMTRTIADAALMMSVLSRPDGRDGTSLPEQAINWADLSIALRGLRIGLMLDIGAGLPLDPEVATAVERAASLFEQAGAQVRPVMPILSRDMLDGLDDFWRVRAWDDLSRLSDERRDRVLPYIRDWAETGAHRSGLDVIRGYNRTMEMRKGAAALFADHDFVLSPTAPVPAYPAEWASPLHDPSRPFEHIGYTVVWNMAENPAVSVNAGFTAAGLPIGLQIVGRRFDDRGVLAMGRVWEEMRGGEMRWPV</sequence>
<reference evidence="2" key="2">
    <citation type="submission" date="2020-09" db="EMBL/GenBank/DDBJ databases">
        <authorList>
            <person name="Sun Q."/>
            <person name="Zhou Y."/>
        </authorList>
    </citation>
    <scope>NUCLEOTIDE SEQUENCE</scope>
    <source>
        <strain evidence="2">CGMCC 1.12214</strain>
    </source>
</reference>
<dbReference type="RefSeq" id="WP_188519789.1">
    <property type="nucleotide sequence ID" value="NZ_BMES01000003.1"/>
</dbReference>
<dbReference type="NCBIfam" id="NF005450">
    <property type="entry name" value="PRK07042.1"/>
    <property type="match status" value="1"/>
</dbReference>
<keyword evidence="3" id="KW-1185">Reference proteome</keyword>
<reference evidence="2" key="1">
    <citation type="journal article" date="2014" name="Int. J. Syst. Evol. Microbiol.">
        <title>Complete genome sequence of Corynebacterium casei LMG S-19264T (=DSM 44701T), isolated from a smear-ripened cheese.</title>
        <authorList>
            <consortium name="US DOE Joint Genome Institute (JGI-PGF)"/>
            <person name="Walter F."/>
            <person name="Albersmeier A."/>
            <person name="Kalinowski J."/>
            <person name="Ruckert C."/>
        </authorList>
    </citation>
    <scope>NUCLEOTIDE SEQUENCE</scope>
    <source>
        <strain evidence="2">CGMCC 1.12214</strain>
    </source>
</reference>
<accession>A0A917IBV5</accession>
<evidence type="ECO:0000313" key="2">
    <source>
        <dbReference type="EMBL" id="GGH31128.1"/>
    </source>
</evidence>
<dbReference type="GO" id="GO:0003824">
    <property type="term" value="F:catalytic activity"/>
    <property type="evidence" value="ECO:0007669"/>
    <property type="project" value="InterPro"/>
</dbReference>
<dbReference type="Gene3D" id="3.90.1300.10">
    <property type="entry name" value="Amidase signature (AS) domain"/>
    <property type="match status" value="1"/>
</dbReference>
<feature type="domain" description="Amidase" evidence="1">
    <location>
        <begin position="41"/>
        <end position="458"/>
    </location>
</feature>
<dbReference type="PANTHER" id="PTHR11895">
    <property type="entry name" value="TRANSAMIDASE"/>
    <property type="match status" value="1"/>
</dbReference>
<gene>
    <name evidence="2" type="primary">gatA</name>
    <name evidence="2" type="ORF">GCM10007036_42110</name>
</gene>
<organism evidence="2 3">
    <name type="scientific">Alsobacter metallidurans</name>
    <dbReference type="NCBI Taxonomy" id="340221"/>
    <lineage>
        <taxon>Bacteria</taxon>
        <taxon>Pseudomonadati</taxon>
        <taxon>Pseudomonadota</taxon>
        <taxon>Alphaproteobacteria</taxon>
        <taxon>Hyphomicrobiales</taxon>
        <taxon>Alsobacteraceae</taxon>
        <taxon>Alsobacter</taxon>
    </lineage>
</organism>
<dbReference type="InterPro" id="IPR000120">
    <property type="entry name" value="Amidase"/>
</dbReference>
<protein>
    <submittedName>
        <fullName evidence="2">Amidase</fullName>
    </submittedName>
</protein>
<dbReference type="AlphaFoldDB" id="A0A917IBV5"/>
<dbReference type="PANTHER" id="PTHR11895:SF173">
    <property type="entry name" value="GLUTAMYL-TRNA AMIDOTRANSFERASE SUBUNIT A"/>
    <property type="match status" value="1"/>
</dbReference>
<dbReference type="EMBL" id="BMES01000003">
    <property type="protein sequence ID" value="GGH31128.1"/>
    <property type="molecule type" value="Genomic_DNA"/>
</dbReference>
<evidence type="ECO:0000313" key="3">
    <source>
        <dbReference type="Proteomes" id="UP000603912"/>
    </source>
</evidence>
<dbReference type="InterPro" id="IPR036928">
    <property type="entry name" value="AS_sf"/>
</dbReference>
<dbReference type="Pfam" id="PF01425">
    <property type="entry name" value="Amidase"/>
    <property type="match status" value="1"/>
</dbReference>
<dbReference type="PROSITE" id="PS51257">
    <property type="entry name" value="PROKAR_LIPOPROTEIN"/>
    <property type="match status" value="1"/>
</dbReference>
<name>A0A917IBV5_9HYPH</name>